<dbReference type="PANTHER" id="PTHR19302">
    <property type="entry name" value="GAMMA TUBULIN COMPLEX PROTEIN"/>
    <property type="match status" value="1"/>
</dbReference>
<dbReference type="Gene3D" id="1.20.120.1900">
    <property type="entry name" value="Gamma-tubulin complex, C-terminal domain"/>
    <property type="match status" value="1"/>
</dbReference>
<feature type="domain" description="Gamma tubulin complex component protein N-terminal" evidence="7">
    <location>
        <begin position="52"/>
        <end position="317"/>
    </location>
</feature>
<keyword evidence="4 5" id="KW-0206">Cytoskeleton</keyword>
<dbReference type="InterPro" id="IPR040457">
    <property type="entry name" value="GCP_C"/>
</dbReference>
<dbReference type="GO" id="GO:0051321">
    <property type="term" value="P:meiotic cell cycle"/>
    <property type="evidence" value="ECO:0007669"/>
    <property type="project" value="TreeGrafter"/>
</dbReference>
<dbReference type="Pfam" id="PF04130">
    <property type="entry name" value="GCP_C_terminal"/>
    <property type="match status" value="1"/>
</dbReference>
<evidence type="ECO:0000259" key="7">
    <source>
        <dbReference type="Pfam" id="PF17681"/>
    </source>
</evidence>
<evidence type="ECO:0000313" key="8">
    <source>
        <dbReference type="EMBL" id="VDN52997.1"/>
    </source>
</evidence>
<dbReference type="GO" id="GO:0000930">
    <property type="term" value="C:gamma-tubulin complex"/>
    <property type="evidence" value="ECO:0007669"/>
    <property type="project" value="TreeGrafter"/>
</dbReference>
<dbReference type="WBParaSite" id="DME_0000923301-mRNA-1">
    <property type="protein sequence ID" value="DME_0000923301-mRNA-1"/>
    <property type="gene ID" value="DME_0000923301"/>
</dbReference>
<sequence>MESHIKLKNCELQTFAGFRVASIRYQYIGDAIQWEINPSADECLRNRLYTEGCLPLAAQVILIRNYLYLIFKNLTNGLIALSVARLIEDYIQIEFMPVVTKLSRESNELSLTLVEISTHMRPYTFTLQALYETLNDILKLKLVGGEILTLLNEKIRSNFSKSTNLILRKIEKSTLTDYYGLIFSWIRFGTIFEDCTHDFMVWDLERTKLFTANQILSNQNKENSSDIDLGDLDERFCAIEDLCPIQFTSVAKDIIICGKYVNIIEQIQAANSSTLQEQKYWKGKELADWLKLDYTDIINIVKKARIDESQNLVNLLRKRFKLDDVFDALRCFILLERSDWLISFIDIAKLPLNRPTKEISLKKLQKFFDNAIECSSLRGNEQRSMFEPTLASIDIFTLLRSIAESDKCTTLVSSSTGSAFSGIADNEKFFNLFNLRINVQSPLSFVFPPSIILNYSLIFRVLFSLHYALYILLIKHNCEDLMSDERSLIDNMLHFLNVYISHCSLHIIPNFWNDFMKKFAKSTSLEEILLHQNTFFKETIALCFLPDLEFINILSMMINIIMEYCNDSLVFENATVKWQDLSDDLRRILGKPNENNAYLQLQKRVFSRFF</sequence>
<evidence type="ECO:0000256" key="1">
    <source>
        <dbReference type="ARBA" id="ARBA00010337"/>
    </source>
</evidence>
<dbReference type="Proteomes" id="UP000038040">
    <property type="component" value="Unplaced"/>
</dbReference>
<protein>
    <recommendedName>
        <fullName evidence="5">Gamma-tubulin complex component</fullName>
    </recommendedName>
</protein>
<reference evidence="11" key="1">
    <citation type="submission" date="2017-02" db="UniProtKB">
        <authorList>
            <consortium name="WormBaseParasite"/>
        </authorList>
    </citation>
    <scope>IDENTIFICATION</scope>
</reference>
<keyword evidence="2 5" id="KW-0963">Cytoplasm</keyword>
<dbReference type="GO" id="GO:0051225">
    <property type="term" value="P:spindle assembly"/>
    <property type="evidence" value="ECO:0007669"/>
    <property type="project" value="TreeGrafter"/>
</dbReference>
<name>A0A0N4UMX9_DRAME</name>
<dbReference type="InterPro" id="IPR041470">
    <property type="entry name" value="GCP_N"/>
</dbReference>
<dbReference type="GO" id="GO:0000278">
    <property type="term" value="P:mitotic cell cycle"/>
    <property type="evidence" value="ECO:0007669"/>
    <property type="project" value="TreeGrafter"/>
</dbReference>
<dbReference type="GO" id="GO:0031122">
    <property type="term" value="P:cytoplasmic microtubule organization"/>
    <property type="evidence" value="ECO:0007669"/>
    <property type="project" value="TreeGrafter"/>
</dbReference>
<evidence type="ECO:0000313" key="10">
    <source>
        <dbReference type="Proteomes" id="UP000274756"/>
    </source>
</evidence>
<comment type="similarity">
    <text evidence="1 5">Belongs to the TUBGCP family.</text>
</comment>
<gene>
    <name evidence="8" type="ORF">DME_LOCUS2970</name>
</gene>
<dbReference type="AlphaFoldDB" id="A0A0N4UMX9"/>
<proteinExistence type="inferred from homology"/>
<evidence type="ECO:0000256" key="5">
    <source>
        <dbReference type="RuleBase" id="RU363050"/>
    </source>
</evidence>
<evidence type="ECO:0000259" key="6">
    <source>
        <dbReference type="Pfam" id="PF04130"/>
    </source>
</evidence>
<dbReference type="EMBL" id="UYYG01000093">
    <property type="protein sequence ID" value="VDN52997.1"/>
    <property type="molecule type" value="Genomic_DNA"/>
</dbReference>
<dbReference type="GO" id="GO:0051011">
    <property type="term" value="F:microtubule minus-end binding"/>
    <property type="evidence" value="ECO:0007669"/>
    <property type="project" value="TreeGrafter"/>
</dbReference>
<reference evidence="8 10" key="2">
    <citation type="submission" date="2018-11" db="EMBL/GenBank/DDBJ databases">
        <authorList>
            <consortium name="Pathogen Informatics"/>
        </authorList>
    </citation>
    <scope>NUCLEOTIDE SEQUENCE [LARGE SCALE GENOMIC DNA]</scope>
</reference>
<feature type="domain" description="Gamma tubulin complex component C-terminal" evidence="6">
    <location>
        <begin position="324"/>
        <end position="569"/>
    </location>
</feature>
<dbReference type="GO" id="GO:0043015">
    <property type="term" value="F:gamma-tubulin binding"/>
    <property type="evidence" value="ECO:0007669"/>
    <property type="project" value="InterPro"/>
</dbReference>
<dbReference type="InterPro" id="IPR007259">
    <property type="entry name" value="GCP"/>
</dbReference>
<comment type="subcellular location">
    <subcellularLocation>
        <location evidence="5">Cytoplasm</location>
        <location evidence="5">Cytoskeleton</location>
        <location evidence="5">Microtubule organizing center</location>
    </subcellularLocation>
</comment>
<evidence type="ECO:0000256" key="4">
    <source>
        <dbReference type="ARBA" id="ARBA00023212"/>
    </source>
</evidence>
<keyword evidence="3 5" id="KW-0493">Microtubule</keyword>
<dbReference type="InterPro" id="IPR042241">
    <property type="entry name" value="GCP_C_sf"/>
</dbReference>
<dbReference type="OrthoDB" id="2192946at2759"/>
<evidence type="ECO:0000256" key="3">
    <source>
        <dbReference type="ARBA" id="ARBA00022701"/>
    </source>
</evidence>
<dbReference type="GO" id="GO:0000922">
    <property type="term" value="C:spindle pole"/>
    <property type="evidence" value="ECO:0007669"/>
    <property type="project" value="InterPro"/>
</dbReference>
<dbReference type="GO" id="GO:0007020">
    <property type="term" value="P:microtubule nucleation"/>
    <property type="evidence" value="ECO:0007669"/>
    <property type="project" value="InterPro"/>
</dbReference>
<keyword evidence="10" id="KW-1185">Reference proteome</keyword>
<evidence type="ECO:0000313" key="9">
    <source>
        <dbReference type="Proteomes" id="UP000038040"/>
    </source>
</evidence>
<organism evidence="9 11">
    <name type="scientific">Dracunculus medinensis</name>
    <name type="common">Guinea worm</name>
    <dbReference type="NCBI Taxonomy" id="318479"/>
    <lineage>
        <taxon>Eukaryota</taxon>
        <taxon>Metazoa</taxon>
        <taxon>Ecdysozoa</taxon>
        <taxon>Nematoda</taxon>
        <taxon>Chromadorea</taxon>
        <taxon>Rhabditida</taxon>
        <taxon>Spirurina</taxon>
        <taxon>Dracunculoidea</taxon>
        <taxon>Dracunculidae</taxon>
        <taxon>Dracunculus</taxon>
    </lineage>
</organism>
<dbReference type="Proteomes" id="UP000274756">
    <property type="component" value="Unassembled WGS sequence"/>
</dbReference>
<dbReference type="PANTHER" id="PTHR19302:SF13">
    <property type="entry name" value="GAMMA-TUBULIN COMPLEX COMPONENT 2"/>
    <property type="match status" value="1"/>
</dbReference>
<dbReference type="STRING" id="318479.A0A0N4UMX9"/>
<accession>A0A0N4UMX9</accession>
<dbReference type="Pfam" id="PF17681">
    <property type="entry name" value="GCP_N_terminal"/>
    <property type="match status" value="1"/>
</dbReference>
<dbReference type="GO" id="GO:0005874">
    <property type="term" value="C:microtubule"/>
    <property type="evidence" value="ECO:0007669"/>
    <property type="project" value="UniProtKB-KW"/>
</dbReference>
<evidence type="ECO:0000313" key="11">
    <source>
        <dbReference type="WBParaSite" id="DME_0000923301-mRNA-1"/>
    </source>
</evidence>
<evidence type="ECO:0000256" key="2">
    <source>
        <dbReference type="ARBA" id="ARBA00022490"/>
    </source>
</evidence>